<dbReference type="Gene3D" id="3.40.50.300">
    <property type="entry name" value="P-loop containing nucleotide triphosphate hydrolases"/>
    <property type="match status" value="1"/>
</dbReference>
<dbReference type="Proteomes" id="UP000475117">
    <property type="component" value="Chromosome"/>
</dbReference>
<dbReference type="RefSeq" id="WP_164363267.1">
    <property type="nucleotide sequence ID" value="NZ_CP066776.1"/>
</dbReference>
<proteinExistence type="predicted"/>
<feature type="domain" description="Sulphotransferase Stf0" evidence="1">
    <location>
        <begin position="26"/>
        <end position="237"/>
    </location>
</feature>
<sequence length="256" mass="28840">MALYKDQFNGRYDFPVYEGAARKFVVIASTGRSGSHMLGHVMHETGAFGAPFEYFNLENLLEWKRIFGARSTDDVIHRLMAKRTSENGVFSMKLHYSHLLRFGGIDAFMERFPGARFIMLERQDVLRQAVSTVIARQTGVWIAGQEGSGQKPVYDAAAIDKALGEIILDTASWRYDLSTRGLRKAELRFEDFCGDVPGGIQGIADFCEVNLPTLPETPVTTKQSGAINAEWAERFIRENAGGSLIRRRWELLKRLV</sequence>
<accession>A0A6B3LAV7</accession>
<reference evidence="2 3" key="1">
    <citation type="submission" date="2020-12" db="EMBL/GenBank/DDBJ databases">
        <title>Sulforoseuscoccus oceanibium gen. nov., sp. nov., a representative of the phylum Verrucomicrobia with special cytoplasmic membrane, and proposal of Sulforoseuscoccusaceae fam. nov.</title>
        <authorList>
            <person name="Xi F."/>
        </authorList>
    </citation>
    <scope>NUCLEOTIDE SEQUENCE [LARGE SCALE GENOMIC DNA]</scope>
    <source>
        <strain evidence="2 3">T37</strain>
    </source>
</reference>
<organism evidence="2 3">
    <name type="scientific">Sulfuriroseicoccus oceanibius</name>
    <dbReference type="NCBI Taxonomy" id="2707525"/>
    <lineage>
        <taxon>Bacteria</taxon>
        <taxon>Pseudomonadati</taxon>
        <taxon>Verrucomicrobiota</taxon>
        <taxon>Verrucomicrobiia</taxon>
        <taxon>Verrucomicrobiales</taxon>
        <taxon>Verrucomicrobiaceae</taxon>
        <taxon>Sulfuriroseicoccus</taxon>
    </lineage>
</organism>
<dbReference type="InterPro" id="IPR027417">
    <property type="entry name" value="P-loop_NTPase"/>
</dbReference>
<dbReference type="EMBL" id="CP066776">
    <property type="protein sequence ID" value="QQL45622.1"/>
    <property type="molecule type" value="Genomic_DNA"/>
</dbReference>
<evidence type="ECO:0000259" key="1">
    <source>
        <dbReference type="Pfam" id="PF09037"/>
    </source>
</evidence>
<name>A0A6B3LAV7_9BACT</name>
<dbReference type="SUPFAM" id="SSF52540">
    <property type="entry name" value="P-loop containing nucleoside triphosphate hydrolases"/>
    <property type="match status" value="1"/>
</dbReference>
<evidence type="ECO:0000313" key="2">
    <source>
        <dbReference type="EMBL" id="QQL45622.1"/>
    </source>
</evidence>
<protein>
    <recommendedName>
        <fullName evidence="1">Sulphotransferase Stf0 domain-containing protein</fullName>
    </recommendedName>
</protein>
<evidence type="ECO:0000313" key="3">
    <source>
        <dbReference type="Proteomes" id="UP000475117"/>
    </source>
</evidence>
<gene>
    <name evidence="2" type="ORF">G3M56_003265</name>
</gene>
<dbReference type="InterPro" id="IPR024628">
    <property type="entry name" value="Sulfotransferase_Stf0_dom"/>
</dbReference>
<dbReference type="Pfam" id="PF09037">
    <property type="entry name" value="Sulphotransf"/>
    <property type="match status" value="1"/>
</dbReference>
<keyword evidence="3" id="KW-1185">Reference proteome</keyword>
<dbReference type="AlphaFoldDB" id="A0A6B3LAV7"/>
<dbReference type="KEGG" id="soa:G3M56_003265"/>